<evidence type="ECO:0000256" key="10">
    <source>
        <dbReference type="ARBA" id="ARBA00047890"/>
    </source>
</evidence>
<evidence type="ECO:0000313" key="12">
    <source>
        <dbReference type="EMBL" id="MDO2410022.1"/>
    </source>
</evidence>
<evidence type="ECO:0000256" key="2">
    <source>
        <dbReference type="ARBA" id="ARBA00022598"/>
    </source>
</evidence>
<dbReference type="GO" id="GO:0016874">
    <property type="term" value="F:ligase activity"/>
    <property type="evidence" value="ECO:0007669"/>
    <property type="project" value="UniProtKB-KW"/>
</dbReference>
<evidence type="ECO:0000256" key="11">
    <source>
        <dbReference type="HAMAP-Rule" id="MF_01633"/>
    </source>
</evidence>
<dbReference type="Pfam" id="PF06508">
    <property type="entry name" value="QueC"/>
    <property type="match status" value="1"/>
</dbReference>
<feature type="binding site" evidence="11">
    <location>
        <position position="190"/>
    </location>
    <ligand>
        <name>Zn(2+)</name>
        <dbReference type="ChEBI" id="CHEBI:29105"/>
    </ligand>
</feature>
<evidence type="ECO:0000256" key="7">
    <source>
        <dbReference type="ARBA" id="ARBA00022840"/>
    </source>
</evidence>
<reference evidence="12 13" key="1">
    <citation type="submission" date="2023-06" db="EMBL/GenBank/DDBJ databases">
        <title>Campylobacter magnum sp. nov., isolated from cecal contents of domestic pigs (Sus scrofa domesticus).</title>
        <authorList>
            <person name="Papic B."/>
            <person name="Gruntar I."/>
        </authorList>
    </citation>
    <scope>NUCLEOTIDE SEQUENCE [LARGE SCALE GENOMIC DNA]</scope>
    <source>
        <strain evidence="13">34484-21</strain>
    </source>
</reference>
<comment type="caution">
    <text evidence="12">The sequence shown here is derived from an EMBL/GenBank/DDBJ whole genome shotgun (WGS) entry which is preliminary data.</text>
</comment>
<keyword evidence="6 11" id="KW-0862">Zinc</keyword>
<evidence type="ECO:0000256" key="1">
    <source>
        <dbReference type="ARBA" id="ARBA00005061"/>
    </source>
</evidence>
<dbReference type="Proteomes" id="UP001171111">
    <property type="component" value="Unassembled WGS sequence"/>
</dbReference>
<gene>
    <name evidence="11 12" type="primary">queC</name>
    <name evidence="12" type="ORF">Q2362_07985</name>
</gene>
<dbReference type="EMBL" id="JAULJQ010000011">
    <property type="protein sequence ID" value="MDO2410022.1"/>
    <property type="molecule type" value="Genomic_DNA"/>
</dbReference>
<dbReference type="CDD" id="cd01995">
    <property type="entry name" value="QueC-like"/>
    <property type="match status" value="1"/>
</dbReference>
<keyword evidence="4 11" id="KW-0547">Nucleotide-binding</keyword>
<dbReference type="NCBIfam" id="TIGR00364">
    <property type="entry name" value="7-cyano-7-deazaguanine synthase QueC"/>
    <property type="match status" value="1"/>
</dbReference>
<dbReference type="Gene3D" id="3.40.50.620">
    <property type="entry name" value="HUPs"/>
    <property type="match status" value="1"/>
</dbReference>
<dbReference type="RefSeq" id="WP_302244801.1">
    <property type="nucleotide sequence ID" value="NZ_JAULJQ010000011.1"/>
</dbReference>
<dbReference type="PANTHER" id="PTHR42914:SF1">
    <property type="entry name" value="7-CYANO-7-DEAZAGUANINE SYNTHASE"/>
    <property type="match status" value="1"/>
</dbReference>
<evidence type="ECO:0000256" key="9">
    <source>
        <dbReference type="ARBA" id="ARBA00039149"/>
    </source>
</evidence>
<protein>
    <recommendedName>
        <fullName evidence="9 11">7-cyano-7-deazaguanine synthase</fullName>
        <ecNumber evidence="9 11">6.3.4.20</ecNumber>
    </recommendedName>
    <alternativeName>
        <fullName evidence="11">7-cyano-7-carbaguanine synthase</fullName>
    </alternativeName>
    <alternativeName>
        <fullName evidence="11">PreQ(0) synthase</fullName>
    </alternativeName>
    <alternativeName>
        <fullName evidence="11">Queuosine biosynthesis protein QueC</fullName>
    </alternativeName>
</protein>
<feature type="binding site" evidence="11">
    <location>
        <begin position="7"/>
        <end position="17"/>
    </location>
    <ligand>
        <name>ATP</name>
        <dbReference type="ChEBI" id="CHEBI:30616"/>
    </ligand>
</feature>
<feature type="binding site" evidence="11">
    <location>
        <position position="201"/>
    </location>
    <ligand>
        <name>Zn(2+)</name>
        <dbReference type="ChEBI" id="CHEBI:29105"/>
    </ligand>
</feature>
<keyword evidence="13" id="KW-1185">Reference proteome</keyword>
<comment type="cofactor">
    <cofactor evidence="11">
        <name>Zn(2+)</name>
        <dbReference type="ChEBI" id="CHEBI:29105"/>
    </cofactor>
    <text evidence="11">Binds 1 zinc ion per subunit.</text>
</comment>
<keyword evidence="7 11" id="KW-0067">ATP-binding</keyword>
<evidence type="ECO:0000256" key="6">
    <source>
        <dbReference type="ARBA" id="ARBA00022833"/>
    </source>
</evidence>
<keyword evidence="2 11" id="KW-0436">Ligase</keyword>
<organism evidence="12 13">
    <name type="scientific">Campylobacter magnus</name>
    <dbReference type="NCBI Taxonomy" id="3026462"/>
    <lineage>
        <taxon>Bacteria</taxon>
        <taxon>Pseudomonadati</taxon>
        <taxon>Campylobacterota</taxon>
        <taxon>Epsilonproteobacteria</taxon>
        <taxon>Campylobacterales</taxon>
        <taxon>Campylobacteraceae</taxon>
        <taxon>Campylobacter</taxon>
    </lineage>
</organism>
<keyword evidence="3 11" id="KW-0479">Metal-binding</keyword>
<accession>A0ABT8TDR5</accession>
<dbReference type="EC" id="6.3.4.20" evidence="9 11"/>
<feature type="binding site" evidence="11">
    <location>
        <position position="204"/>
    </location>
    <ligand>
        <name>Zn(2+)</name>
        <dbReference type="ChEBI" id="CHEBI:29105"/>
    </ligand>
</feature>
<keyword evidence="5 11" id="KW-0671">Queuosine biosynthesis</keyword>
<evidence type="ECO:0000256" key="5">
    <source>
        <dbReference type="ARBA" id="ARBA00022785"/>
    </source>
</evidence>
<proteinExistence type="inferred from homology"/>
<dbReference type="SUPFAM" id="SSF52402">
    <property type="entry name" value="Adenine nucleotide alpha hydrolases-like"/>
    <property type="match status" value="1"/>
</dbReference>
<comment type="catalytic activity">
    <reaction evidence="10 11">
        <text>7-carboxy-7-carbaguanine + NH4(+) + 2 ATP = 7-cyano-7-carbaguanine + 2 AMP + 2 diphosphate + 2 H(+)</text>
        <dbReference type="Rhea" id="RHEA:27982"/>
        <dbReference type="ChEBI" id="CHEBI:15378"/>
        <dbReference type="ChEBI" id="CHEBI:28938"/>
        <dbReference type="ChEBI" id="CHEBI:30616"/>
        <dbReference type="ChEBI" id="CHEBI:33019"/>
        <dbReference type="ChEBI" id="CHEBI:45075"/>
        <dbReference type="ChEBI" id="CHEBI:61036"/>
        <dbReference type="ChEBI" id="CHEBI:456215"/>
        <dbReference type="EC" id="6.3.4.20"/>
    </reaction>
</comment>
<comment type="similarity">
    <text evidence="8 11">Belongs to the QueC family.</text>
</comment>
<comment type="function">
    <text evidence="11">Catalyzes the ATP-dependent conversion of 7-carboxy-7-deazaguanine (CDG) to 7-cyano-7-deazaguanine (preQ(0)).</text>
</comment>
<name>A0ABT8TDR5_9BACT</name>
<sequence length="221" mass="23632">MKALCVISGGMDSAVAAAIARREGYEILGLHFDYKQRTQSRERQCFYDICSDLGAKSFVFDASFIAGIGGSALTDLSLEVPKNRKELFEGAKKSEPPITYVPFRNGIFLSIAVALAQKEGCEAVFLGLVEEDSSGYPDCSADFLAKMTAAIQSGTGTKIELIAPLIAKNKGQIVKIGTELGVDFSHTYSCYESDIKPCGACDSCKLRARGFGVAGIKDPVS</sequence>
<comment type="pathway">
    <text evidence="1 11">Purine metabolism; 7-cyano-7-deazaguanine biosynthesis.</text>
</comment>
<dbReference type="PANTHER" id="PTHR42914">
    <property type="entry name" value="7-CYANO-7-DEAZAGUANINE SYNTHASE"/>
    <property type="match status" value="1"/>
</dbReference>
<evidence type="ECO:0000256" key="4">
    <source>
        <dbReference type="ARBA" id="ARBA00022741"/>
    </source>
</evidence>
<evidence type="ECO:0000256" key="3">
    <source>
        <dbReference type="ARBA" id="ARBA00022723"/>
    </source>
</evidence>
<dbReference type="HAMAP" id="MF_01633">
    <property type="entry name" value="QueC"/>
    <property type="match status" value="1"/>
</dbReference>
<feature type="binding site" evidence="11">
    <location>
        <position position="198"/>
    </location>
    <ligand>
        <name>Zn(2+)</name>
        <dbReference type="ChEBI" id="CHEBI:29105"/>
    </ligand>
</feature>
<dbReference type="PIRSF" id="PIRSF006293">
    <property type="entry name" value="ExsB"/>
    <property type="match status" value="1"/>
</dbReference>
<evidence type="ECO:0000313" key="13">
    <source>
        <dbReference type="Proteomes" id="UP001171111"/>
    </source>
</evidence>
<evidence type="ECO:0000256" key="8">
    <source>
        <dbReference type="ARBA" id="ARBA00037993"/>
    </source>
</evidence>
<dbReference type="InterPro" id="IPR014729">
    <property type="entry name" value="Rossmann-like_a/b/a_fold"/>
</dbReference>
<dbReference type="InterPro" id="IPR018317">
    <property type="entry name" value="QueC"/>
</dbReference>